<dbReference type="Pfam" id="PF00196">
    <property type="entry name" value="GerE"/>
    <property type="match status" value="1"/>
</dbReference>
<name>W0RSK8_9BACT</name>
<protein>
    <submittedName>
        <fullName evidence="6">Response regulator receiver</fullName>
    </submittedName>
</protein>
<dbReference type="KEGG" id="gba:J421_5038"/>
<dbReference type="Gene3D" id="3.40.50.2300">
    <property type="match status" value="1"/>
</dbReference>
<dbReference type="GO" id="GO:0006355">
    <property type="term" value="P:regulation of DNA-templated transcription"/>
    <property type="evidence" value="ECO:0007669"/>
    <property type="project" value="InterPro"/>
</dbReference>
<evidence type="ECO:0000313" key="7">
    <source>
        <dbReference type="Proteomes" id="UP000019151"/>
    </source>
</evidence>
<dbReference type="AlphaFoldDB" id="W0RSK8"/>
<geneLocation type="plasmid" evidence="6 7">
    <name>1</name>
</geneLocation>
<keyword evidence="2" id="KW-0238">DNA-binding</keyword>
<organism evidence="6 7">
    <name type="scientific">Gemmatirosa kalamazoonensis</name>
    <dbReference type="NCBI Taxonomy" id="861299"/>
    <lineage>
        <taxon>Bacteria</taxon>
        <taxon>Pseudomonadati</taxon>
        <taxon>Gemmatimonadota</taxon>
        <taxon>Gemmatimonadia</taxon>
        <taxon>Gemmatimonadales</taxon>
        <taxon>Gemmatimonadaceae</taxon>
        <taxon>Gemmatirosa</taxon>
    </lineage>
</organism>
<dbReference type="GO" id="GO:0000160">
    <property type="term" value="P:phosphorelay signal transduction system"/>
    <property type="evidence" value="ECO:0007669"/>
    <property type="project" value="InterPro"/>
</dbReference>
<dbReference type="OrthoDB" id="9780153at2"/>
<keyword evidence="7" id="KW-1185">Reference proteome</keyword>
<evidence type="ECO:0000313" key="6">
    <source>
        <dbReference type="EMBL" id="AHG92573.1"/>
    </source>
</evidence>
<dbReference type="InterPro" id="IPR011006">
    <property type="entry name" value="CheY-like_superfamily"/>
</dbReference>
<dbReference type="PROSITE" id="PS50043">
    <property type="entry name" value="HTH_LUXR_2"/>
    <property type="match status" value="1"/>
</dbReference>
<dbReference type="InterPro" id="IPR058245">
    <property type="entry name" value="NreC/VraR/RcsB-like_REC"/>
</dbReference>
<feature type="domain" description="Response regulatory" evidence="5">
    <location>
        <begin position="41"/>
        <end position="157"/>
    </location>
</feature>
<dbReference type="InterPro" id="IPR001789">
    <property type="entry name" value="Sig_transdc_resp-reg_receiver"/>
</dbReference>
<dbReference type="PROSITE" id="PS50110">
    <property type="entry name" value="RESPONSE_REGULATORY"/>
    <property type="match status" value="1"/>
</dbReference>
<evidence type="ECO:0000256" key="1">
    <source>
        <dbReference type="ARBA" id="ARBA00022553"/>
    </source>
</evidence>
<dbReference type="Proteomes" id="UP000019151">
    <property type="component" value="Plasmid 1"/>
</dbReference>
<sequence length="253" mass="27310">MTRTTHTPMLPPGSDLEALGLTLAARPYVRRGVAMRDEPIRVVIVDDHAVVRAGIRALLAGVPDVVVVGEGADGRDAVALVERLGPEVVIMDLEMPGVDGTTATRALHALPVPPKVLVLTMHTEEERLLPLLDAGASGYLAKDAAERDLVDAIRVVASGDVYVRPRVARMLAESVRHGPAPDARRAAFDSLSAREQTVLRLVAEGYNGPEIGQQLGISAKTVDTYKQRVEEKVGLAHRTDYVRFALDIDLIRK</sequence>
<keyword evidence="6" id="KW-0614">Plasmid</keyword>
<dbReference type="SUPFAM" id="SSF46894">
    <property type="entry name" value="C-terminal effector domain of the bipartite response regulators"/>
    <property type="match status" value="1"/>
</dbReference>
<dbReference type="SMART" id="SM00421">
    <property type="entry name" value="HTH_LUXR"/>
    <property type="match status" value="1"/>
</dbReference>
<dbReference type="CDD" id="cd17535">
    <property type="entry name" value="REC_NarL-like"/>
    <property type="match status" value="1"/>
</dbReference>
<dbReference type="InParanoid" id="W0RSK8"/>
<dbReference type="CDD" id="cd06170">
    <property type="entry name" value="LuxR_C_like"/>
    <property type="match status" value="1"/>
</dbReference>
<gene>
    <name evidence="6" type="ORF">J421_5038</name>
</gene>
<dbReference type="RefSeq" id="WP_104023281.1">
    <property type="nucleotide sequence ID" value="NZ_CP007129.1"/>
</dbReference>
<feature type="domain" description="HTH luxR-type" evidence="4">
    <location>
        <begin position="184"/>
        <end position="249"/>
    </location>
</feature>
<dbReference type="InterPro" id="IPR039420">
    <property type="entry name" value="WalR-like"/>
</dbReference>
<dbReference type="PANTHER" id="PTHR43214">
    <property type="entry name" value="TWO-COMPONENT RESPONSE REGULATOR"/>
    <property type="match status" value="1"/>
</dbReference>
<accession>W0RSK8</accession>
<dbReference type="GO" id="GO:0003677">
    <property type="term" value="F:DNA binding"/>
    <property type="evidence" value="ECO:0007669"/>
    <property type="project" value="UniProtKB-KW"/>
</dbReference>
<dbReference type="Pfam" id="PF00072">
    <property type="entry name" value="Response_reg"/>
    <property type="match status" value="1"/>
</dbReference>
<dbReference type="SUPFAM" id="SSF52172">
    <property type="entry name" value="CheY-like"/>
    <property type="match status" value="1"/>
</dbReference>
<dbReference type="SMART" id="SM00448">
    <property type="entry name" value="REC"/>
    <property type="match status" value="1"/>
</dbReference>
<dbReference type="PANTHER" id="PTHR43214:SF43">
    <property type="entry name" value="TWO-COMPONENT RESPONSE REGULATOR"/>
    <property type="match status" value="1"/>
</dbReference>
<evidence type="ECO:0000259" key="4">
    <source>
        <dbReference type="PROSITE" id="PS50043"/>
    </source>
</evidence>
<dbReference type="HOGENOM" id="CLU_000445_90_1_0"/>
<evidence type="ECO:0000256" key="2">
    <source>
        <dbReference type="ARBA" id="ARBA00023125"/>
    </source>
</evidence>
<feature type="modified residue" description="4-aspartylphosphate" evidence="3">
    <location>
        <position position="92"/>
    </location>
</feature>
<dbReference type="EMBL" id="CP007129">
    <property type="protein sequence ID" value="AHG92573.1"/>
    <property type="molecule type" value="Genomic_DNA"/>
</dbReference>
<proteinExistence type="predicted"/>
<dbReference type="PRINTS" id="PR00038">
    <property type="entry name" value="HTHLUXR"/>
</dbReference>
<dbReference type="InterPro" id="IPR016032">
    <property type="entry name" value="Sig_transdc_resp-reg_C-effctor"/>
</dbReference>
<evidence type="ECO:0000256" key="3">
    <source>
        <dbReference type="PROSITE-ProRule" id="PRU00169"/>
    </source>
</evidence>
<evidence type="ECO:0000259" key="5">
    <source>
        <dbReference type="PROSITE" id="PS50110"/>
    </source>
</evidence>
<keyword evidence="1 3" id="KW-0597">Phosphoprotein</keyword>
<reference evidence="6 7" key="1">
    <citation type="journal article" date="2014" name="Genome Announc.">
        <title>Genome Sequence and Methylome of Soil Bacterium Gemmatirosa kalamazoonensis KBS708T, a Member of the Rarely Cultivated Gemmatimonadetes Phylum.</title>
        <authorList>
            <person name="Debruyn J.M."/>
            <person name="Radosevich M."/>
            <person name="Wommack K.E."/>
            <person name="Polson S.W."/>
            <person name="Hauser L.J."/>
            <person name="Fawaz M.N."/>
            <person name="Korlach J."/>
            <person name="Tsai Y.C."/>
        </authorList>
    </citation>
    <scope>NUCLEOTIDE SEQUENCE [LARGE SCALE GENOMIC DNA]</scope>
    <source>
        <strain evidence="6 7">KBS708</strain>
        <plasmid evidence="7">Plasmid 1</plasmid>
    </source>
</reference>
<dbReference type="InterPro" id="IPR000792">
    <property type="entry name" value="Tscrpt_reg_LuxR_C"/>
</dbReference>